<reference evidence="5" key="1">
    <citation type="submission" date="2024-06" db="EMBL/GenBank/DDBJ databases">
        <authorList>
            <person name="Dussert Y."/>
            <person name="Peccoud J."/>
            <person name="Pigeault R."/>
        </authorList>
    </citation>
    <scope>NUCLEOTIDE SEQUENCE</scope>
    <source>
        <strain evidence="5">WArc</strain>
    </source>
</reference>
<dbReference type="GO" id="GO:0003677">
    <property type="term" value="F:DNA binding"/>
    <property type="evidence" value="ECO:0007669"/>
    <property type="project" value="InterPro"/>
</dbReference>
<dbReference type="EMBL" id="CP157942">
    <property type="protein sequence ID" value="XBS66499.1"/>
    <property type="molecule type" value="Genomic_DNA"/>
</dbReference>
<dbReference type="RefSeq" id="WP_153295389.1">
    <property type="nucleotide sequence ID" value="NZ_CP157942.1"/>
</dbReference>
<protein>
    <recommendedName>
        <fullName evidence="6">Resolvase/invertase-type recombinase catalytic domain-containing protein</fullName>
    </recommendedName>
</protein>
<dbReference type="AlphaFoldDB" id="A0AAU7Q1F0"/>
<evidence type="ECO:0000313" key="2">
    <source>
        <dbReference type="EMBL" id="XBS66499.1"/>
    </source>
</evidence>
<dbReference type="Gene3D" id="3.40.50.1390">
    <property type="entry name" value="Resolvase, N-terminal catalytic domain"/>
    <property type="match status" value="1"/>
</dbReference>
<evidence type="ECO:0000256" key="1">
    <source>
        <dbReference type="PROSITE-ProRule" id="PRU10137"/>
    </source>
</evidence>
<dbReference type="EMBL" id="CP157942">
    <property type="protein sequence ID" value="XBS66514.1"/>
    <property type="molecule type" value="Genomic_DNA"/>
</dbReference>
<dbReference type="EMBL" id="CP157942">
    <property type="protein sequence ID" value="XBS66838.1"/>
    <property type="molecule type" value="Genomic_DNA"/>
</dbReference>
<evidence type="ECO:0000313" key="5">
    <source>
        <dbReference type="EMBL" id="XBS66838.1"/>
    </source>
</evidence>
<dbReference type="PROSITE" id="PS00397">
    <property type="entry name" value="RECOMBINASES_1"/>
    <property type="match status" value="1"/>
</dbReference>
<evidence type="ECO:0008006" key="6">
    <source>
        <dbReference type="Google" id="ProtNLM"/>
    </source>
</evidence>
<organism evidence="5">
    <name type="scientific">Wolbachia endosymbiont of Armadillidium arcangelii</name>
    <dbReference type="NCBI Taxonomy" id="3158571"/>
    <lineage>
        <taxon>Bacteria</taxon>
        <taxon>Pseudomonadati</taxon>
        <taxon>Pseudomonadota</taxon>
        <taxon>Alphaproteobacteria</taxon>
        <taxon>Rickettsiales</taxon>
        <taxon>Anaplasmataceae</taxon>
        <taxon>Wolbachieae</taxon>
        <taxon>Wolbachia</taxon>
    </lineage>
</organism>
<feature type="active site" description="O-(5'-phospho-DNA)-serine intermediate" evidence="1">
    <location>
        <position position="18"/>
    </location>
</feature>
<gene>
    <name evidence="2" type="ORF">ABLO99_04255</name>
    <name evidence="3" type="ORF">ABLO99_04365</name>
    <name evidence="4" type="ORF">ABLO99_06190</name>
    <name evidence="5" type="ORF">ABLO99_06500</name>
</gene>
<dbReference type="EMBL" id="CP157942">
    <property type="protein sequence ID" value="XBS66790.1"/>
    <property type="molecule type" value="Genomic_DNA"/>
</dbReference>
<proteinExistence type="predicted"/>
<accession>A0AAU7Q1F0</accession>
<dbReference type="GO" id="GO:0000150">
    <property type="term" value="F:DNA strand exchange activity"/>
    <property type="evidence" value="ECO:0007669"/>
    <property type="project" value="InterPro"/>
</dbReference>
<dbReference type="InterPro" id="IPR006118">
    <property type="entry name" value="Recombinase_CS"/>
</dbReference>
<name>A0AAU7Q1F0_9RICK</name>
<evidence type="ECO:0000313" key="3">
    <source>
        <dbReference type="EMBL" id="XBS66514.1"/>
    </source>
</evidence>
<evidence type="ECO:0000313" key="4">
    <source>
        <dbReference type="EMBL" id="XBS66790.1"/>
    </source>
</evidence>
<sequence length="45" mass="4910">MGFKEDQMVTVSLYARVSSGKQAQENTIASQVAALEKQISTDGYK</sequence>
<dbReference type="InterPro" id="IPR036162">
    <property type="entry name" value="Resolvase-like_N_sf"/>
</dbReference>